<evidence type="ECO:0000313" key="3">
    <source>
        <dbReference type="Proteomes" id="UP000030665"/>
    </source>
</evidence>
<proteinExistence type="predicted"/>
<dbReference type="Proteomes" id="UP000030665">
    <property type="component" value="Unassembled WGS sequence"/>
</dbReference>
<evidence type="ECO:0000259" key="1">
    <source>
        <dbReference type="Pfam" id="PF07773"/>
    </source>
</evidence>
<keyword evidence="3" id="KW-1185">Reference proteome</keyword>
<dbReference type="EMBL" id="HG806429">
    <property type="protein sequence ID" value="CDW58843.1"/>
    <property type="molecule type" value="Genomic_DNA"/>
</dbReference>
<sequence length="516" mass="57823">MVLQGTGQSNRVTGQSIEGAQSEILSRSFCQPSAAHAMSNRMLRFRCISSLFDVVIDNSQLNDDLTKNGFDSTAAQQLRHVRRKRFTEDDFNKEEIPNAYKVGTTLLAVTEDDVIFKFFFPRPLLSKYCNYNGHSKFMLNEQHVCLQSVAKLSELCESDKSLSGSFFFKNYRLLKSPSFLKGGEFSDQFYADSGKPFWSSTTNESIAVKLLTRKGDQNEKAKRSSFPGVGEPFWDASNRVCRNVALKADFVIRIDANNTIDEAYVVVQTGDVSSSAGDFARHFSIRYDSAANATSLGYKLSSPLKIFSTQPNLEENTTEGEQWLTVPKPSSSGVCEQSNRHTVRFGQNTFASCFISLPENLNLTTCEYVQRTVGEKLYAVPENLLLSPYAETSLVSKDSWIPISKSQKPSTGEKTFENGHCRIVMDARMDIVYLRDYDNLNGTYRVVEATISYGKAKKLPPLVESAGVVATRLNSRRYIVRMAVIFSDRTEVEEQSNFALPILFNELYSLSFGAFG</sequence>
<dbReference type="Pfam" id="PF07773">
    <property type="entry name" value="TCTN_DUF1619"/>
    <property type="match status" value="1"/>
</dbReference>
<protein>
    <submittedName>
        <fullName evidence="2">DUF1619 domain containing protein</fullName>
    </submittedName>
</protein>
<dbReference type="PANTHER" id="PTHR14611:SF6">
    <property type="entry name" value="TECTONIC-2"/>
    <property type="match status" value="1"/>
</dbReference>
<reference evidence="2" key="2">
    <citation type="submission" date="2014-03" db="EMBL/GenBank/DDBJ databases">
        <title>The whipworm genome and dual-species transcriptomics of an intimate host-pathogen interaction.</title>
        <authorList>
            <person name="Foth B.J."/>
            <person name="Tsai I.J."/>
            <person name="Reid A.J."/>
            <person name="Bancroft A.J."/>
            <person name="Nichol S."/>
            <person name="Tracey A."/>
            <person name="Holroyd N."/>
            <person name="Cotton J.A."/>
            <person name="Stanley E.J."/>
            <person name="Zarowiecki M."/>
            <person name="Liu J.Z."/>
            <person name="Huckvale T."/>
            <person name="Cooper P.J."/>
            <person name="Grencis R.K."/>
            <person name="Berriman M."/>
        </authorList>
    </citation>
    <scope>NUCLEOTIDE SEQUENCE [LARGE SCALE GENOMIC DNA]</scope>
</reference>
<reference evidence="2" key="1">
    <citation type="submission" date="2014-01" db="EMBL/GenBank/DDBJ databases">
        <authorList>
            <person name="Aslett M."/>
        </authorList>
    </citation>
    <scope>NUCLEOTIDE SEQUENCE</scope>
</reference>
<organism evidence="2 3">
    <name type="scientific">Trichuris trichiura</name>
    <name type="common">Whipworm</name>
    <name type="synonym">Trichocephalus trichiurus</name>
    <dbReference type="NCBI Taxonomy" id="36087"/>
    <lineage>
        <taxon>Eukaryota</taxon>
        <taxon>Metazoa</taxon>
        <taxon>Ecdysozoa</taxon>
        <taxon>Nematoda</taxon>
        <taxon>Enoplea</taxon>
        <taxon>Dorylaimia</taxon>
        <taxon>Trichinellida</taxon>
        <taxon>Trichuridae</taxon>
        <taxon>Trichuris</taxon>
    </lineage>
</organism>
<dbReference type="AlphaFoldDB" id="A0A077ZGR8"/>
<dbReference type="GO" id="GO:0060271">
    <property type="term" value="P:cilium assembly"/>
    <property type="evidence" value="ECO:0007669"/>
    <property type="project" value="TreeGrafter"/>
</dbReference>
<dbReference type="InterPro" id="IPR040354">
    <property type="entry name" value="TCTN1-3"/>
</dbReference>
<evidence type="ECO:0000313" key="2">
    <source>
        <dbReference type="EMBL" id="CDW58843.1"/>
    </source>
</evidence>
<accession>A0A077ZGR8</accession>
<dbReference type="PANTHER" id="PTHR14611">
    <property type="entry name" value="TECTONIC FAMILY MEMBER"/>
    <property type="match status" value="1"/>
</dbReference>
<feature type="domain" description="Tectonic-1-3" evidence="1">
    <location>
        <begin position="295"/>
        <end position="456"/>
    </location>
</feature>
<dbReference type="InterPro" id="IPR011677">
    <property type="entry name" value="TCTN1-3_dom"/>
</dbReference>
<gene>
    <name evidence="2" type="ORF">TTRE_0000716901</name>
</gene>
<name>A0A077ZGR8_TRITR</name>
<dbReference type="STRING" id="36087.A0A077ZGR8"/>
<dbReference type="OrthoDB" id="184109at2759"/>